<evidence type="ECO:0000256" key="1">
    <source>
        <dbReference type="ARBA" id="ARBA00022737"/>
    </source>
</evidence>
<accession>A0ABR4FJC7</accession>
<dbReference type="EMBL" id="JBFTWV010000244">
    <property type="protein sequence ID" value="KAL2783340.1"/>
    <property type="molecule type" value="Genomic_DNA"/>
</dbReference>
<sequence>MAQKATKFLDPGQHKDTLYMSDGSLLVPRQRRPDDKRTRVWYGLIGSGDMLLKSGQDRDEMRDKYNVVGLEMEAAGVLNEIPVGNIRGVCDYGDEQKNKDWQPYAAAMAAAYAKAVLSEIPPKPPAMSVPLRSEFTDEDRSCLRDLQFTNPEDDRRRIEKTKGEFFEGSFQWILDNAEYREWHNSQHSQTLWIKGDAGKGKTMLIIGVIRELQQQLRESGSSELLAYFLCQGTDGRLNNATAALRGLIYMMIIQQPHLIVHLRKRYDPEGKAPFETANAFYAFSAVFESMIQDINHATVYLLVDALDECKVGQSDLLSLISKAVSIQPAHLKWIVSSRNERLIEHGLNLDDDRSKLSLELNAHHISFAIQKFINHKVSDLDILKDDQSLRDQVKDQLYQKSDGTFLWVALVVNQLSDCEFVDEVLDTLETIPTDLPKLYDQMLEKIDQHKGRRRDIGRTILSNVVFAHRPLHLFEMCHVMNRDKNKVREVKNAVALCGSFLTIRDEYIYLIHQSAKDHLDKIPASTSILKDPSAVHYEIFSRSLQVLSTKLCRNIYCHDNPGASATEIAASSPNPDPLFDLRYSCTYWLDHFLEVQPECVDMVKSVHDIFDFIRRHLLHWLESLGIIGEMRHGILSLRKLVYHRKTGNEPTSIGSGWF</sequence>
<evidence type="ECO:0000313" key="3">
    <source>
        <dbReference type="EMBL" id="KAL2783340.1"/>
    </source>
</evidence>
<dbReference type="InterPro" id="IPR035994">
    <property type="entry name" value="Nucleoside_phosphorylase_sf"/>
</dbReference>
<gene>
    <name evidence="3" type="ORF">BJX66DRAFT_345009</name>
</gene>
<dbReference type="SUPFAM" id="SSF53167">
    <property type="entry name" value="Purine and uridine phosphorylases"/>
    <property type="match status" value="1"/>
</dbReference>
<dbReference type="Pfam" id="PF24883">
    <property type="entry name" value="NPHP3_N"/>
    <property type="match status" value="1"/>
</dbReference>
<comment type="caution">
    <text evidence="3">The sequence shown here is derived from an EMBL/GenBank/DDBJ whole genome shotgun (WGS) entry which is preliminary data.</text>
</comment>
<dbReference type="PANTHER" id="PTHR10039:SF14">
    <property type="entry name" value="NACHT DOMAIN-CONTAINING PROTEIN"/>
    <property type="match status" value="1"/>
</dbReference>
<dbReference type="InterPro" id="IPR056884">
    <property type="entry name" value="NPHP3-like_N"/>
</dbReference>
<evidence type="ECO:0000259" key="2">
    <source>
        <dbReference type="PROSITE" id="PS50837"/>
    </source>
</evidence>
<dbReference type="PROSITE" id="PS50837">
    <property type="entry name" value="NACHT"/>
    <property type="match status" value="1"/>
</dbReference>
<dbReference type="PANTHER" id="PTHR10039">
    <property type="entry name" value="AMELOGENIN"/>
    <property type="match status" value="1"/>
</dbReference>
<keyword evidence="4" id="KW-1185">Reference proteome</keyword>
<feature type="domain" description="NACHT" evidence="2">
    <location>
        <begin position="189"/>
        <end position="338"/>
    </location>
</feature>
<organism evidence="3 4">
    <name type="scientific">Aspergillus keveii</name>
    <dbReference type="NCBI Taxonomy" id="714993"/>
    <lineage>
        <taxon>Eukaryota</taxon>
        <taxon>Fungi</taxon>
        <taxon>Dikarya</taxon>
        <taxon>Ascomycota</taxon>
        <taxon>Pezizomycotina</taxon>
        <taxon>Eurotiomycetes</taxon>
        <taxon>Eurotiomycetidae</taxon>
        <taxon>Eurotiales</taxon>
        <taxon>Aspergillaceae</taxon>
        <taxon>Aspergillus</taxon>
        <taxon>Aspergillus subgen. Nidulantes</taxon>
    </lineage>
</organism>
<dbReference type="SUPFAM" id="SSF52540">
    <property type="entry name" value="P-loop containing nucleoside triphosphate hydrolases"/>
    <property type="match status" value="1"/>
</dbReference>
<reference evidence="3 4" key="1">
    <citation type="submission" date="2024-07" db="EMBL/GenBank/DDBJ databases">
        <title>Section-level genome sequencing and comparative genomics of Aspergillus sections Usti and Cavernicolus.</title>
        <authorList>
            <consortium name="Lawrence Berkeley National Laboratory"/>
            <person name="Nybo J.L."/>
            <person name="Vesth T.C."/>
            <person name="Theobald S."/>
            <person name="Frisvad J.C."/>
            <person name="Larsen T.O."/>
            <person name="Kjaerboelling I."/>
            <person name="Rothschild-Mancinelli K."/>
            <person name="Lyhne E.K."/>
            <person name="Kogle M.E."/>
            <person name="Barry K."/>
            <person name="Clum A."/>
            <person name="Na H."/>
            <person name="Ledsgaard L."/>
            <person name="Lin J."/>
            <person name="Lipzen A."/>
            <person name="Kuo A."/>
            <person name="Riley R."/>
            <person name="Mondo S."/>
            <person name="Labutti K."/>
            <person name="Haridas S."/>
            <person name="Pangalinan J."/>
            <person name="Salamov A.A."/>
            <person name="Simmons B.A."/>
            <person name="Magnuson J.K."/>
            <person name="Chen J."/>
            <person name="Drula E."/>
            <person name="Henrissat B."/>
            <person name="Wiebenga A."/>
            <person name="Lubbers R.J."/>
            <person name="Gomes A.C."/>
            <person name="Makela M.R."/>
            <person name="Stajich J."/>
            <person name="Grigoriev I.V."/>
            <person name="Mortensen U.H."/>
            <person name="De Vries R.P."/>
            <person name="Baker S.E."/>
            <person name="Andersen M.R."/>
        </authorList>
    </citation>
    <scope>NUCLEOTIDE SEQUENCE [LARGE SCALE GENOMIC DNA]</scope>
    <source>
        <strain evidence="3 4">CBS 209.92</strain>
    </source>
</reference>
<proteinExistence type="predicted"/>
<evidence type="ECO:0000313" key="4">
    <source>
        <dbReference type="Proteomes" id="UP001610563"/>
    </source>
</evidence>
<dbReference type="Proteomes" id="UP001610563">
    <property type="component" value="Unassembled WGS sequence"/>
</dbReference>
<dbReference type="InterPro" id="IPR007111">
    <property type="entry name" value="NACHT_NTPase"/>
</dbReference>
<dbReference type="Gene3D" id="3.40.50.300">
    <property type="entry name" value="P-loop containing nucleotide triphosphate hydrolases"/>
    <property type="match status" value="1"/>
</dbReference>
<protein>
    <submittedName>
        <fullName evidence="3">NACHT domain-containing protein</fullName>
    </submittedName>
</protein>
<dbReference type="InterPro" id="IPR027417">
    <property type="entry name" value="P-loop_NTPase"/>
</dbReference>
<name>A0ABR4FJC7_9EURO</name>
<dbReference type="Gene3D" id="3.40.50.1580">
    <property type="entry name" value="Nucleoside phosphorylase domain"/>
    <property type="match status" value="1"/>
</dbReference>
<keyword evidence="1" id="KW-0677">Repeat</keyword>